<keyword evidence="1" id="KW-0472">Membrane</keyword>
<evidence type="ECO:0000256" key="1">
    <source>
        <dbReference type="SAM" id="Phobius"/>
    </source>
</evidence>
<feature type="transmembrane region" description="Helical" evidence="1">
    <location>
        <begin position="99"/>
        <end position="122"/>
    </location>
</feature>
<dbReference type="GO" id="GO:0016020">
    <property type="term" value="C:membrane"/>
    <property type="evidence" value="ECO:0007669"/>
    <property type="project" value="InterPro"/>
</dbReference>
<sequence length="148" mass="15936">MILMFQGLDLMDPSSRMLNWRFSLFLLLSTILLLVPISFSFALTLHSDTSTRSQTRFIFIRIALVLLPVGLFLSLLSYIPLPAALSSYSPLSAVTCRLVVLGTTILGLLSGLGAVSGAWGVLGRQAPLSSASSIATAEHALDRVRTDL</sequence>
<accession>F8P8Y3</accession>
<keyword evidence="1" id="KW-0812">Transmembrane</keyword>
<keyword evidence="1" id="KW-1133">Transmembrane helix</keyword>
<dbReference type="GeneID" id="18820982"/>
<dbReference type="PANTHER" id="PTHR15948:SF0">
    <property type="entry name" value="GOLGI PH REGULATOR A-RELATED"/>
    <property type="match status" value="1"/>
</dbReference>
<dbReference type="EMBL" id="GL945441">
    <property type="protein sequence ID" value="EGO20112.1"/>
    <property type="molecule type" value="Genomic_DNA"/>
</dbReference>
<dbReference type="AlphaFoldDB" id="F8P8Y3"/>
<dbReference type="InterPro" id="IPR015672">
    <property type="entry name" value="GPHR/GTG"/>
</dbReference>
<feature type="transmembrane region" description="Helical" evidence="1">
    <location>
        <begin position="20"/>
        <end position="45"/>
    </location>
</feature>
<dbReference type="Pfam" id="PF12537">
    <property type="entry name" value="GPHR_N"/>
    <property type="match status" value="1"/>
</dbReference>
<evidence type="ECO:0000313" key="3">
    <source>
        <dbReference type="EMBL" id="EGO20112.1"/>
    </source>
</evidence>
<dbReference type="RefSeq" id="XP_007322857.1">
    <property type="nucleotide sequence ID" value="XM_007322795.1"/>
</dbReference>
<dbReference type="PANTHER" id="PTHR15948">
    <property type="entry name" value="G-PROTEIN COUPLED RECEPTOR 89-RELATED"/>
    <property type="match status" value="1"/>
</dbReference>
<feature type="domain" description="Golgi pH regulator conserved" evidence="2">
    <location>
        <begin position="92"/>
        <end position="148"/>
    </location>
</feature>
<feature type="transmembrane region" description="Helical" evidence="1">
    <location>
        <begin position="57"/>
        <end position="79"/>
    </location>
</feature>
<feature type="non-terminal residue" evidence="3">
    <location>
        <position position="148"/>
    </location>
</feature>
<reference evidence="3" key="1">
    <citation type="submission" date="2011-04" db="EMBL/GenBank/DDBJ databases">
        <title>Evolution of plant cell wall degrading machinery underlies the functional diversity of forest fungi.</title>
        <authorList>
            <consortium name="US DOE Joint Genome Institute (JGI-PGF)"/>
            <person name="Eastwood D.C."/>
            <person name="Floudas D."/>
            <person name="Binder M."/>
            <person name="Majcherczyk A."/>
            <person name="Schneider P."/>
            <person name="Aerts A."/>
            <person name="Asiegbu F.O."/>
            <person name="Baker S.E."/>
            <person name="Barry K."/>
            <person name="Bendiksby M."/>
            <person name="Blumentritt M."/>
            <person name="Coutinho P.M."/>
            <person name="Cullen D."/>
            <person name="Cullen D."/>
            <person name="Gathman A."/>
            <person name="Goodell B."/>
            <person name="Henrissat B."/>
            <person name="Ihrmark K."/>
            <person name="Kauserud H."/>
            <person name="Kohler A."/>
            <person name="LaButti K."/>
            <person name="Lapidus A."/>
            <person name="Lavin J.L."/>
            <person name="Lee Y.-H."/>
            <person name="Lindquist E."/>
            <person name="Lilly W."/>
            <person name="Lucas S."/>
            <person name="Morin E."/>
            <person name="Murat C."/>
            <person name="Oguiza J.A."/>
            <person name="Park J."/>
            <person name="Pisabarro A.G."/>
            <person name="Riley R."/>
            <person name="Rosling A."/>
            <person name="Salamov A."/>
            <person name="Schmidt O."/>
            <person name="Schmutz J."/>
            <person name="Skrede I."/>
            <person name="Stenlid J."/>
            <person name="Wiebenga A."/>
            <person name="Xie X."/>
            <person name="Kues U."/>
            <person name="Hibbett D.S."/>
            <person name="Hoffmeister D."/>
            <person name="Hogberg N."/>
            <person name="Martin F."/>
            <person name="Grigoriev I.V."/>
            <person name="Watkinson S.C."/>
        </authorList>
    </citation>
    <scope>NUCLEOTIDE SEQUENCE</scope>
    <source>
        <strain evidence="3">S7.9</strain>
    </source>
</reference>
<dbReference type="Proteomes" id="UP000008064">
    <property type="component" value="Unassembled WGS sequence"/>
</dbReference>
<dbReference type="InterPro" id="IPR022535">
    <property type="entry name" value="Golgi_pH-regulator_cons_dom"/>
</dbReference>
<organism>
    <name type="scientific">Serpula lacrymans var. lacrymans (strain S7.9)</name>
    <name type="common">Dry rot fungus</name>
    <dbReference type="NCBI Taxonomy" id="578457"/>
    <lineage>
        <taxon>Eukaryota</taxon>
        <taxon>Fungi</taxon>
        <taxon>Dikarya</taxon>
        <taxon>Basidiomycota</taxon>
        <taxon>Agaricomycotina</taxon>
        <taxon>Agaricomycetes</taxon>
        <taxon>Agaricomycetidae</taxon>
        <taxon>Boletales</taxon>
        <taxon>Coniophorineae</taxon>
        <taxon>Serpulaceae</taxon>
        <taxon>Serpula</taxon>
    </lineage>
</organism>
<protein>
    <recommendedName>
        <fullName evidence="2">Golgi pH regulator conserved domain-containing protein</fullName>
    </recommendedName>
</protein>
<proteinExistence type="predicted"/>
<evidence type="ECO:0000259" key="2">
    <source>
        <dbReference type="Pfam" id="PF12537"/>
    </source>
</evidence>
<dbReference type="HOGENOM" id="CLU_1763284_0_0_1"/>
<gene>
    <name evidence="3" type="ORF">SERLADRAFT_477405</name>
</gene>
<dbReference type="KEGG" id="sla:SERLADRAFT_477405"/>
<name>F8P8Y3_SERL9</name>